<feature type="region of interest" description="Disordered" evidence="1">
    <location>
        <begin position="1024"/>
        <end position="1094"/>
    </location>
</feature>
<reference evidence="2 3" key="1">
    <citation type="submission" date="2017-09" db="EMBL/GenBank/DDBJ databases">
        <title>Genome sequencing of Besnoitia besnoiti strain Bb-Ger1.</title>
        <authorList>
            <person name="Schares G."/>
            <person name="Venepally P."/>
            <person name="Lorenzi H.A."/>
        </authorList>
    </citation>
    <scope>NUCLEOTIDE SEQUENCE [LARGE SCALE GENOMIC DNA]</scope>
    <source>
        <strain evidence="2 3">Bb-Ger1</strain>
    </source>
</reference>
<feature type="compositionally biased region" description="Low complexity" evidence="1">
    <location>
        <begin position="1076"/>
        <end position="1093"/>
    </location>
</feature>
<keyword evidence="3" id="KW-1185">Reference proteome</keyword>
<feature type="compositionally biased region" description="Gly residues" evidence="1">
    <location>
        <begin position="573"/>
        <end position="583"/>
    </location>
</feature>
<feature type="compositionally biased region" description="Low complexity" evidence="1">
    <location>
        <begin position="235"/>
        <end position="258"/>
    </location>
</feature>
<feature type="compositionally biased region" description="Low complexity" evidence="1">
    <location>
        <begin position="1374"/>
        <end position="1384"/>
    </location>
</feature>
<feature type="compositionally biased region" description="Polar residues" evidence="1">
    <location>
        <begin position="754"/>
        <end position="764"/>
    </location>
</feature>
<organism evidence="2 3">
    <name type="scientific">Besnoitia besnoiti</name>
    <name type="common">Apicomplexan protozoan</name>
    <dbReference type="NCBI Taxonomy" id="94643"/>
    <lineage>
        <taxon>Eukaryota</taxon>
        <taxon>Sar</taxon>
        <taxon>Alveolata</taxon>
        <taxon>Apicomplexa</taxon>
        <taxon>Conoidasida</taxon>
        <taxon>Coccidia</taxon>
        <taxon>Eucoccidiorida</taxon>
        <taxon>Eimeriorina</taxon>
        <taxon>Sarcocystidae</taxon>
        <taxon>Besnoitia</taxon>
    </lineage>
</organism>
<evidence type="ECO:0000313" key="3">
    <source>
        <dbReference type="Proteomes" id="UP000224006"/>
    </source>
</evidence>
<feature type="region of interest" description="Disordered" evidence="1">
    <location>
        <begin position="1275"/>
        <end position="1316"/>
    </location>
</feature>
<feature type="compositionally biased region" description="Polar residues" evidence="1">
    <location>
        <begin position="620"/>
        <end position="631"/>
    </location>
</feature>
<feature type="compositionally biased region" description="Low complexity" evidence="1">
    <location>
        <begin position="269"/>
        <end position="278"/>
    </location>
</feature>
<dbReference type="Proteomes" id="UP000224006">
    <property type="component" value="Chromosome V"/>
</dbReference>
<dbReference type="VEuPathDB" id="ToxoDB:BESB_060650"/>
<feature type="region of interest" description="Disordered" evidence="1">
    <location>
        <begin position="1"/>
        <end position="72"/>
    </location>
</feature>
<feature type="region of interest" description="Disordered" evidence="1">
    <location>
        <begin position="218"/>
        <end position="318"/>
    </location>
</feature>
<dbReference type="GeneID" id="40310993"/>
<feature type="compositionally biased region" description="Low complexity" evidence="1">
    <location>
        <begin position="1296"/>
        <end position="1308"/>
    </location>
</feature>
<dbReference type="OrthoDB" id="332008at2759"/>
<feature type="region of interest" description="Disordered" evidence="1">
    <location>
        <begin position="1330"/>
        <end position="1391"/>
    </location>
</feature>
<feature type="compositionally biased region" description="Low complexity" evidence="1">
    <location>
        <begin position="702"/>
        <end position="719"/>
    </location>
</feature>
<feature type="compositionally biased region" description="Low complexity" evidence="1">
    <location>
        <begin position="912"/>
        <end position="932"/>
    </location>
</feature>
<evidence type="ECO:0000256" key="1">
    <source>
        <dbReference type="SAM" id="MobiDB-lite"/>
    </source>
</evidence>
<feature type="compositionally biased region" description="Low complexity" evidence="1">
    <location>
        <begin position="287"/>
        <end position="297"/>
    </location>
</feature>
<dbReference type="KEGG" id="bbes:BESB_060650"/>
<feature type="compositionally biased region" description="Low complexity" evidence="1">
    <location>
        <begin position="90"/>
        <end position="103"/>
    </location>
</feature>
<feature type="compositionally biased region" description="Polar residues" evidence="1">
    <location>
        <begin position="445"/>
        <end position="457"/>
    </location>
</feature>
<gene>
    <name evidence="2" type="ORF">BESB_060650</name>
</gene>
<evidence type="ECO:0000313" key="2">
    <source>
        <dbReference type="EMBL" id="PFH35178.1"/>
    </source>
</evidence>
<feature type="region of interest" description="Disordered" evidence="1">
    <location>
        <begin position="445"/>
        <end position="776"/>
    </location>
</feature>
<feature type="compositionally biased region" description="Polar residues" evidence="1">
    <location>
        <begin position="1353"/>
        <end position="1364"/>
    </location>
</feature>
<feature type="region of interest" description="Disordered" evidence="1">
    <location>
        <begin position="90"/>
        <end position="110"/>
    </location>
</feature>
<feature type="compositionally biased region" description="Polar residues" evidence="1">
    <location>
        <begin position="530"/>
        <end position="540"/>
    </location>
</feature>
<feature type="compositionally biased region" description="Low complexity" evidence="1">
    <location>
        <begin position="458"/>
        <end position="468"/>
    </location>
</feature>
<feature type="compositionally biased region" description="Polar residues" evidence="1">
    <location>
        <begin position="477"/>
        <end position="496"/>
    </location>
</feature>
<name>A0A2A9M9M3_BESBE</name>
<proteinExistence type="predicted"/>
<feature type="compositionally biased region" description="Low complexity" evidence="1">
    <location>
        <begin position="604"/>
        <end position="615"/>
    </location>
</feature>
<protein>
    <submittedName>
        <fullName evidence="2">Uncharacterized protein</fullName>
    </submittedName>
</protein>
<dbReference type="EMBL" id="NWUJ01000005">
    <property type="protein sequence ID" value="PFH35178.1"/>
    <property type="molecule type" value="Genomic_DNA"/>
</dbReference>
<sequence>MAQHHPIGNLSSSGIPEAMATHRPSSASLPPSHHTGYVSPGPATHYGLPRPSSALQRPTGDRHAPPSPGYAGVGGGNAYPAAAAAAYSPAPSFSSPSPAATGSRANAVSGGCAGDSAGPPGATYMHAGNYAPSSGGAAVASHPPASSVPYAHTRGMPQQAAFASSYPASAASNGGGASSSTAHFAQRGVGRAPVALGSSSSSPNFASEDMAQQCSPHLLHAGSHGSAQQQRPAGAVSPAPVSQMASAAAAQYAGRSSMQPPTPPFHSRSPAAPQHPGGAPQGGGSYGASAGSFFPGSPLAPRSPYAPDTPSAQPPGHANAAAFNVASAASSAYAQRASASSSDVGGHPSRFYAAPSASRPLGTPVPGQSGASALPSCGAGAPPAVASEQQMASTASAQCRRSSSPAYSSSLYQPASCPPQSFSLSQTPAPGAGFGGVSEIYASHSSRSLVSDGSQNRSPSGPGVSAAAEGGGAALPISQSASFSSMQRRASTSVSESAPLHRTGGAPMQGGDFSPQFPGALRPGAGSKVPTASPQSSYPQSFGHAGPQGPPASAFQGGQQGPRLQQDLRGVPMPGGSGRGCGGDLRAEELIGRQGTAHSPGLEASPAPGSSSFPGYVSPAGSSVRHQSSFASRAPTPPPNARAVSPLKAANADVHQAPSVSLSGASPEAPGVAAPGESAHSALLGSGGCGEAGAVRRGQTGSALAEAYSASSASVQGPRSTPPGGAPSPGAGESSLQAPREPPHPSSVGHLASAFSSKPGTSVPSKPATALPSGSKTLPVSLCARGGEGEVAGGGGGVATLSVAGATGGTGRQLLKTLNFSKTLFVTESFTDKKLNVASNTLRKNYENFVLIKSKNAIVIPGPKKTKDQPRGTIVAYNSGYIVAAATREQFVGMNLPSASAEAGGGSGGKKAGAVPASAQASATTQPGTEAGGTFSAAAAAQTSAPIYADWIRKKFRSHDAEPLCRNNGFTRPLTVVTRADIEPPHEVFLEELRDFLVLHFPHWLTAYDPEVAPCLIVCKANPNPQASSPAKPTASVRQNTSGASQTDAEGDGGAVNSLQAKPEELVRNASGGGTARADAASSARAPRSCSSGGILGTSSAPPFSCRSKRPFSVVSGASGDPTQFSLEMDNVSLAWGVDTSQLFFPHLPSHVHLWPPEEKIAQWRRRDGEARAENCSFLQCKFVIGARHVIAHGLKSQQDVYAAMMEFWPILRYFTAPSHLRFRSVGASARAADMPWGDNSGGLTPSKSETSGVHRRFGEDEAWPRAEVVSIAAETPPKSDILGESRKRARGGAGAPKAPLAAPARPAVSLPSCPVGRGGLAKERALEEFRSSPAAQGDPRAGRAEAPWPATAGSSDGFSSRTVEATLRREGAAEGAEWTAEGRPAAQAAL</sequence>
<feature type="compositionally biased region" description="Polar residues" evidence="1">
    <location>
        <begin position="1024"/>
        <end position="1048"/>
    </location>
</feature>
<accession>A0A2A9M9M3</accession>
<comment type="caution">
    <text evidence="2">The sequence shown here is derived from an EMBL/GenBank/DDBJ whole genome shotgun (WGS) entry which is preliminary data.</text>
</comment>
<feature type="region of interest" description="Disordered" evidence="1">
    <location>
        <begin position="339"/>
        <end position="389"/>
    </location>
</feature>
<dbReference type="RefSeq" id="XP_029219187.1">
    <property type="nucleotide sequence ID" value="XM_029364479.1"/>
</dbReference>
<feature type="region of interest" description="Disordered" evidence="1">
    <location>
        <begin position="900"/>
        <end position="932"/>
    </location>
</feature>